<dbReference type="OrthoDB" id="9794975at2"/>
<organism evidence="4 5">
    <name type="scientific">Filifactor alocis (strain ATCC 35896 / CCUG 47790 / D40 B5)</name>
    <name type="common">Fusobacterium alocis</name>
    <dbReference type="NCBI Taxonomy" id="546269"/>
    <lineage>
        <taxon>Bacteria</taxon>
        <taxon>Bacillati</taxon>
        <taxon>Bacillota</taxon>
        <taxon>Clostridia</taxon>
        <taxon>Peptostreptococcales</taxon>
        <taxon>Filifactoraceae</taxon>
        <taxon>Filifactor</taxon>
    </lineage>
</organism>
<dbReference type="PANTHER" id="PTHR33231">
    <property type="entry name" value="30S RIBOSOMAL PROTEIN"/>
    <property type="match status" value="1"/>
</dbReference>
<dbReference type="SUPFAM" id="SSF69754">
    <property type="entry name" value="Ribosome binding protein Y (YfiA homologue)"/>
    <property type="match status" value="1"/>
</dbReference>
<comment type="similarity">
    <text evidence="2">Belongs to the HPF/YfiA ribosome-associated protein family. Long HPF subfamily.</text>
</comment>
<dbReference type="InterPro" id="IPR038416">
    <property type="entry name" value="Ribosom_S30AE_C_sf"/>
</dbReference>
<dbReference type="STRING" id="546269.HMPREF0389_01313"/>
<reference evidence="5" key="1">
    <citation type="submission" date="2010-12" db="EMBL/GenBank/DDBJ databases">
        <title>The genome sequence of Filifactor alocis strain ATCC 35896.</title>
        <authorList>
            <consortium name="The Broad Institute Genome Sequencing Platform"/>
            <person name="Ward D."/>
            <person name="Earl A."/>
            <person name="Feldgarden M."/>
            <person name="Young S.K."/>
            <person name="Gargeya S."/>
            <person name="Zeng Q."/>
            <person name="Alvarado L."/>
            <person name="Berlin A."/>
            <person name="Bochicchio J."/>
            <person name="Chapman S.B."/>
            <person name="Chen Z."/>
            <person name="Freedman E."/>
            <person name="Gellesch M."/>
            <person name="Goldberg J."/>
            <person name="Griggs A."/>
            <person name="Gujja S."/>
            <person name="Heilman E."/>
            <person name="Heiman D."/>
            <person name="Howarth C."/>
            <person name="Mehta T."/>
            <person name="Neiman D."/>
            <person name="Pearson M."/>
            <person name="Roberts A."/>
            <person name="Saif S."/>
            <person name="Shea T."/>
            <person name="Shenoy N."/>
            <person name="Sisk P."/>
            <person name="Stolte C."/>
            <person name="Sykes S."/>
            <person name="White J."/>
            <person name="Yandava C."/>
            <person name="Izard J."/>
            <person name="Blanton J.M."/>
            <person name="Baranova O.V."/>
            <person name="Tanner A.C."/>
            <person name="Dewhirst F.E."/>
            <person name="Haas B."/>
            <person name="Nusbaum C."/>
            <person name="Birren B."/>
        </authorList>
    </citation>
    <scope>NUCLEOTIDE SEQUENCE [LARGE SCALE GENOMIC DNA]</scope>
    <source>
        <strain evidence="5">ATCC 35896 / D40 B5</strain>
    </source>
</reference>
<gene>
    <name evidence="2" type="primary">hpf</name>
    <name evidence="4" type="synonym">raiA</name>
    <name evidence="4" type="ordered locus">HMPREF0389_01313</name>
</gene>
<comment type="subunit">
    <text evidence="2">Interacts with 100S ribosomes.</text>
</comment>
<dbReference type="PANTHER" id="PTHR33231:SF1">
    <property type="entry name" value="30S RIBOSOMAL PROTEIN"/>
    <property type="match status" value="1"/>
</dbReference>
<dbReference type="InterPro" id="IPR003489">
    <property type="entry name" value="RHF/RaiA"/>
</dbReference>
<dbReference type="InterPro" id="IPR036567">
    <property type="entry name" value="RHF-like"/>
</dbReference>
<dbReference type="GO" id="GO:0022627">
    <property type="term" value="C:cytosolic small ribosomal subunit"/>
    <property type="evidence" value="ECO:0007669"/>
    <property type="project" value="TreeGrafter"/>
</dbReference>
<dbReference type="EMBL" id="CP002390">
    <property type="protein sequence ID" value="EFE28060.1"/>
    <property type="molecule type" value="Genomic_DNA"/>
</dbReference>
<evidence type="ECO:0000256" key="2">
    <source>
        <dbReference type="HAMAP-Rule" id="MF_00839"/>
    </source>
</evidence>
<dbReference type="InterPro" id="IPR032528">
    <property type="entry name" value="Ribosom_S30AE_C"/>
</dbReference>
<dbReference type="RefSeq" id="WP_014263133.1">
    <property type="nucleotide sequence ID" value="NC_016630.1"/>
</dbReference>
<dbReference type="CDD" id="cd00552">
    <property type="entry name" value="RaiA"/>
    <property type="match status" value="1"/>
</dbReference>
<dbReference type="NCBIfam" id="TIGR00741">
    <property type="entry name" value="yfiA"/>
    <property type="match status" value="1"/>
</dbReference>
<name>D6GT75_FILAD</name>
<dbReference type="GO" id="GO:0045900">
    <property type="term" value="P:negative regulation of translational elongation"/>
    <property type="evidence" value="ECO:0007669"/>
    <property type="project" value="TreeGrafter"/>
</dbReference>
<dbReference type="HAMAP" id="MF_00839">
    <property type="entry name" value="HPF"/>
    <property type="match status" value="1"/>
</dbReference>
<keyword evidence="5" id="KW-1185">Reference proteome</keyword>
<dbReference type="InterPro" id="IPR050574">
    <property type="entry name" value="HPF/YfiA_ribosome-assoc"/>
</dbReference>
<dbReference type="PATRIC" id="fig|546269.5.peg.1688"/>
<sequence length="172" mass="20045">MNLKMIGKNISITKAMEEVLTEKLSKLDKFFDTDVEARVAVSATRTTQKIEVTIPLGSGIIRSEVQDEDLYNAADLAVEKLARQLRKYKEKLIRKGHDTIRYENIETPSSDTETMEIVKRKRFVYKPMSEEEAMLQMNLLGHDFFVFRRAEDDMFCLLYIRKDGHYGIIEQE</sequence>
<accession>D6GT75</accession>
<dbReference type="InterPro" id="IPR034694">
    <property type="entry name" value="HPF_long/plastid"/>
</dbReference>
<dbReference type="Gene3D" id="3.30.160.100">
    <property type="entry name" value="Ribosome hibernation promotion factor-like"/>
    <property type="match status" value="1"/>
</dbReference>
<comment type="function">
    <text evidence="2">Required for dimerization of active 70S ribosomes into 100S ribosomes in stationary phase; 100S ribosomes are translationally inactive and sometimes present during exponential growth.</text>
</comment>
<proteinExistence type="inferred from homology"/>
<dbReference type="GO" id="GO:0043024">
    <property type="term" value="F:ribosomal small subunit binding"/>
    <property type="evidence" value="ECO:0007669"/>
    <property type="project" value="TreeGrafter"/>
</dbReference>
<comment type="subcellular location">
    <subcellularLocation>
        <location evidence="2">Cytoplasm</location>
    </subcellularLocation>
</comment>
<feature type="domain" description="Sigma 54 modulation/S30EA ribosomal protein C-terminal" evidence="3">
    <location>
        <begin position="114"/>
        <end position="168"/>
    </location>
</feature>
<evidence type="ECO:0000313" key="5">
    <source>
        <dbReference type="Proteomes" id="UP000007468"/>
    </source>
</evidence>
<evidence type="ECO:0000259" key="3">
    <source>
        <dbReference type="Pfam" id="PF16321"/>
    </source>
</evidence>
<dbReference type="KEGG" id="faa:HMPREF0389_01313"/>
<evidence type="ECO:0000313" key="4">
    <source>
        <dbReference type="EMBL" id="EFE28060.1"/>
    </source>
</evidence>
<keyword evidence="2" id="KW-0963">Cytoplasm</keyword>
<dbReference type="Pfam" id="PF16321">
    <property type="entry name" value="Ribosom_S30AE_C"/>
    <property type="match status" value="1"/>
</dbReference>
<dbReference type="Gene3D" id="3.30.505.50">
    <property type="entry name" value="Sigma 54 modulation/S30EA ribosomal protein, C-terminal domain"/>
    <property type="match status" value="1"/>
</dbReference>
<dbReference type="AlphaFoldDB" id="D6GT75"/>
<dbReference type="Pfam" id="PF02482">
    <property type="entry name" value="Ribosomal_S30AE"/>
    <property type="match status" value="1"/>
</dbReference>
<protein>
    <recommendedName>
        <fullName evidence="2">Ribosome hibernation promoting factor</fullName>
        <shortName evidence="2">HPF</shortName>
    </recommendedName>
</protein>
<dbReference type="eggNOG" id="COG1544">
    <property type="taxonomic scope" value="Bacteria"/>
</dbReference>
<dbReference type="Proteomes" id="UP000007468">
    <property type="component" value="Chromosome"/>
</dbReference>
<evidence type="ECO:0000256" key="1">
    <source>
        <dbReference type="ARBA" id="ARBA00022845"/>
    </source>
</evidence>
<keyword evidence="1 2" id="KW-0810">Translation regulation</keyword>